<evidence type="ECO:0000313" key="3">
    <source>
        <dbReference type="Proteomes" id="UP000316639"/>
    </source>
</evidence>
<keyword evidence="3" id="KW-1185">Reference proteome</keyword>
<organism evidence="2 3">
    <name type="scientific">Lentzea tibetensis</name>
    <dbReference type="NCBI Taxonomy" id="2591470"/>
    <lineage>
        <taxon>Bacteria</taxon>
        <taxon>Bacillati</taxon>
        <taxon>Actinomycetota</taxon>
        <taxon>Actinomycetes</taxon>
        <taxon>Pseudonocardiales</taxon>
        <taxon>Pseudonocardiaceae</taxon>
        <taxon>Lentzea</taxon>
    </lineage>
</organism>
<dbReference type="OrthoDB" id="4371333at2"/>
<dbReference type="Pfam" id="PF12146">
    <property type="entry name" value="Hydrolase_4"/>
    <property type="match status" value="1"/>
</dbReference>
<protein>
    <submittedName>
        <fullName evidence="2">Alpha/beta hydrolase</fullName>
    </submittedName>
</protein>
<reference evidence="2 3" key="1">
    <citation type="submission" date="2019-07" db="EMBL/GenBank/DDBJ databases">
        <title>Lentzea xizangensis sp. nov., isolated from Qinghai-Tibetan Plateau Soils.</title>
        <authorList>
            <person name="Huang J."/>
        </authorList>
    </citation>
    <scope>NUCLEOTIDE SEQUENCE [LARGE SCALE GENOMIC DNA]</scope>
    <source>
        <strain evidence="2 3">FXJ1.1311</strain>
    </source>
</reference>
<dbReference type="AlphaFoldDB" id="A0A563EPA2"/>
<dbReference type="SUPFAM" id="SSF53474">
    <property type="entry name" value="alpha/beta-Hydrolases"/>
    <property type="match status" value="1"/>
</dbReference>
<dbReference type="Gene3D" id="3.40.50.1820">
    <property type="entry name" value="alpha/beta hydrolase"/>
    <property type="match status" value="1"/>
</dbReference>
<dbReference type="RefSeq" id="WP_146355430.1">
    <property type="nucleotide sequence ID" value="NZ_VOBR01000017.1"/>
</dbReference>
<keyword evidence="2" id="KW-0378">Hydrolase</keyword>
<dbReference type="GO" id="GO:0016787">
    <property type="term" value="F:hydrolase activity"/>
    <property type="evidence" value="ECO:0007669"/>
    <property type="project" value="UniProtKB-KW"/>
</dbReference>
<accession>A0A563EPA2</accession>
<evidence type="ECO:0000313" key="2">
    <source>
        <dbReference type="EMBL" id="TWP49153.1"/>
    </source>
</evidence>
<dbReference type="InterPro" id="IPR022742">
    <property type="entry name" value="Hydrolase_4"/>
</dbReference>
<dbReference type="EMBL" id="VOBR01000017">
    <property type="protein sequence ID" value="TWP49153.1"/>
    <property type="molecule type" value="Genomic_DNA"/>
</dbReference>
<sequence>MLPGTGSDEVFVRSVFLEPLSQVGLHLHAPATRSVAEHLSALDEAAKAHPIVVGGISLGAHLAALWASRNPGRCAGLVLALPAWSGPPADAPAAMAARLSANTVQRDGVERALAGVDGWLAAELHRAWRRYGDGLAAHLAEAADTDAPTEEQLSNLSAPTGIAACTDDPVHPLEVAQRWAKAIPRAALETTTLAALGADRASLGRAAVAAWLACR</sequence>
<comment type="caution">
    <text evidence="2">The sequence shown here is derived from an EMBL/GenBank/DDBJ whole genome shotgun (WGS) entry which is preliminary data.</text>
</comment>
<dbReference type="Proteomes" id="UP000316639">
    <property type="component" value="Unassembled WGS sequence"/>
</dbReference>
<proteinExistence type="predicted"/>
<name>A0A563EPA2_9PSEU</name>
<evidence type="ECO:0000259" key="1">
    <source>
        <dbReference type="Pfam" id="PF12146"/>
    </source>
</evidence>
<feature type="domain" description="Serine aminopeptidase S33" evidence="1">
    <location>
        <begin position="35"/>
        <end position="188"/>
    </location>
</feature>
<gene>
    <name evidence="2" type="ORF">FKR81_25275</name>
</gene>
<dbReference type="InterPro" id="IPR029058">
    <property type="entry name" value="AB_hydrolase_fold"/>
</dbReference>